<dbReference type="PANTHER" id="PTHR41532">
    <property type="entry name" value="FIXS PROTEIN"/>
    <property type="match status" value="1"/>
</dbReference>
<dbReference type="EMBL" id="CP046056">
    <property type="protein sequence ID" value="QQD24350.1"/>
    <property type="molecule type" value="Genomic_DNA"/>
</dbReference>
<name>A0A9E8FRI7_9GAMM</name>
<protein>
    <submittedName>
        <fullName evidence="3">Cbb3-type cytochrome oxidase assembly protein CcoS</fullName>
    </submittedName>
</protein>
<organism evidence="3 4">
    <name type="scientific">Venatoribacter cucullus</name>
    <dbReference type="NCBI Taxonomy" id="2661630"/>
    <lineage>
        <taxon>Bacteria</taxon>
        <taxon>Pseudomonadati</taxon>
        <taxon>Pseudomonadota</taxon>
        <taxon>Gammaproteobacteria</taxon>
        <taxon>Oceanospirillales</taxon>
        <taxon>Oceanospirillaceae</taxon>
        <taxon>Venatoribacter</taxon>
    </lineage>
</organism>
<evidence type="ECO:0000313" key="4">
    <source>
        <dbReference type="Proteomes" id="UP000596074"/>
    </source>
</evidence>
<keyword evidence="2" id="KW-0812">Transmembrane</keyword>
<keyword evidence="4" id="KW-1185">Reference proteome</keyword>
<feature type="transmembrane region" description="Helical" evidence="2">
    <location>
        <begin position="6"/>
        <end position="26"/>
    </location>
</feature>
<dbReference type="NCBIfam" id="TIGR00847">
    <property type="entry name" value="ccoS"/>
    <property type="match status" value="1"/>
</dbReference>
<gene>
    <name evidence="3" type="primary">ccoS</name>
    <name evidence="3" type="ORF">GJQ55_07620</name>
</gene>
<feature type="compositionally biased region" description="Basic and acidic residues" evidence="1">
    <location>
        <begin position="42"/>
        <end position="51"/>
    </location>
</feature>
<dbReference type="PANTHER" id="PTHR41532:SF1">
    <property type="entry name" value="FIXS PROTEIN"/>
    <property type="match status" value="1"/>
</dbReference>
<dbReference type="InterPro" id="IPR004714">
    <property type="entry name" value="Cyt_oxidase_maturation_cbb3"/>
</dbReference>
<dbReference type="RefSeq" id="WP_228344395.1">
    <property type="nucleotide sequence ID" value="NZ_CP045550.1"/>
</dbReference>
<feature type="region of interest" description="Disordered" evidence="1">
    <location>
        <begin position="42"/>
        <end position="68"/>
    </location>
</feature>
<reference evidence="3 4" key="1">
    <citation type="submission" date="2019-11" db="EMBL/GenBank/DDBJ databases">
        <title>Venatorbacter sp. nov. a predator of Campylobacter and other Gram-negative bacteria.</title>
        <authorList>
            <person name="Saeedi A."/>
            <person name="Cummings N.J."/>
            <person name="Connerton I.F."/>
            <person name="Connerton P.L."/>
        </authorList>
    </citation>
    <scope>NUCLEOTIDE SEQUENCE [LARGE SCALE GENOMIC DNA]</scope>
    <source>
        <strain evidence="3">XL5</strain>
    </source>
</reference>
<evidence type="ECO:0000256" key="1">
    <source>
        <dbReference type="SAM" id="MobiDB-lite"/>
    </source>
</evidence>
<dbReference type="KEGG" id="vcw:GJQ55_07620"/>
<proteinExistence type="predicted"/>
<dbReference type="Proteomes" id="UP000596074">
    <property type="component" value="Chromosome"/>
</dbReference>
<accession>A0A9E8FRI7</accession>
<keyword evidence="2" id="KW-1133">Transmembrane helix</keyword>
<dbReference type="AlphaFoldDB" id="A0A9E8FRI7"/>
<keyword evidence="2" id="KW-0472">Membrane</keyword>
<sequence length="68" mass="7747">MDLLWAMVPLSFVLLSIAIWVFFWAVRHGQFDDMDSPAHRILFDDDEHAPQKPDAAADTANEPPKSHD</sequence>
<dbReference type="Pfam" id="PF03597">
    <property type="entry name" value="FixS"/>
    <property type="match status" value="1"/>
</dbReference>
<evidence type="ECO:0000256" key="2">
    <source>
        <dbReference type="SAM" id="Phobius"/>
    </source>
</evidence>
<evidence type="ECO:0000313" key="3">
    <source>
        <dbReference type="EMBL" id="QQD24350.1"/>
    </source>
</evidence>